<keyword evidence="5" id="KW-1185">Reference proteome</keyword>
<accession>A0A2P5E8P5</accession>
<dbReference type="InParanoid" id="A0A2P5E8P5"/>
<dbReference type="InterPro" id="IPR032675">
    <property type="entry name" value="LRR_dom_sf"/>
</dbReference>
<reference evidence="5" key="1">
    <citation type="submission" date="2016-06" db="EMBL/GenBank/DDBJ databases">
        <title>Parallel loss of symbiosis genes in relatives of nitrogen-fixing non-legume Parasponia.</title>
        <authorList>
            <person name="Van Velzen R."/>
            <person name="Holmer R."/>
            <person name="Bu F."/>
            <person name="Rutten L."/>
            <person name="Van Zeijl A."/>
            <person name="Liu W."/>
            <person name="Santuari L."/>
            <person name="Cao Q."/>
            <person name="Sharma T."/>
            <person name="Shen D."/>
            <person name="Roswanjaya Y."/>
            <person name="Wardhani T."/>
            <person name="Kalhor M.S."/>
            <person name="Jansen J."/>
            <person name="Van den Hoogen J."/>
            <person name="Gungor B."/>
            <person name="Hartog M."/>
            <person name="Hontelez J."/>
            <person name="Verver J."/>
            <person name="Yang W.-C."/>
            <person name="Schijlen E."/>
            <person name="Repin R."/>
            <person name="Schilthuizen M."/>
            <person name="Schranz E."/>
            <person name="Heidstra R."/>
            <person name="Miyata K."/>
            <person name="Fedorova E."/>
            <person name="Kohlen W."/>
            <person name="Bisseling T."/>
            <person name="Smit S."/>
            <person name="Geurts R."/>
        </authorList>
    </citation>
    <scope>NUCLEOTIDE SEQUENCE [LARGE SCALE GENOMIC DNA]</scope>
    <source>
        <strain evidence="5">cv. RG33-2</strain>
    </source>
</reference>
<sequence>MEALVGKALDECMGLQSTILPEGVIVLGRILSREKNTIDLEDRLLNRVKLCILKGKIHDVEDSSHTGLSEVFNRSYHDFSPSDHVRLKQQCFQLLASFAENSEIRVTEVCQLLMVVLDLEWTVNFGQNGMSSVLNEDEAYALLYDLAQRSLVSIEEISSTGRIKTIRLKGLMRDFCVLVAKQADLKLQVIDSGAEMGSPASGRIAKEVHPMTKQRMLAINAAIMDARQCHNISNDIGYRGLSSFICSKTLPAGSGLKKLLKRLKRLRILKLENQERFVKIAKRIGKLKFLMFFSLKGSFVEEVPSSISELKFLLILDLRTNCALKLPNLLWKLRRLRHLYLPHEGYIVRGGEKLRLNGLTNLRKLVNISIEDCDLNVLVTFLQLEKLVCVRRSPGQVSFPRTGGKLFNCLRSLTVEIPFGADVDISPILSCCGPSVKRLRLIGIRTLPEVNEFPPNLHKLTLKKAYLRDDPMMILGKLRCLKFLRLLEKVFNGTEMNCSQGDFKLLVSLRLEKQQHLERWNVAEGSLCHLQRLEIVECRNLSANPDALRRAPLLREILIHEMPEQFKREVQRQLPDLTLLAQI</sequence>
<dbReference type="EMBL" id="JXTC01000206">
    <property type="protein sequence ID" value="PON81880.1"/>
    <property type="molecule type" value="Genomic_DNA"/>
</dbReference>
<dbReference type="Gene3D" id="3.80.10.10">
    <property type="entry name" value="Ribonuclease Inhibitor"/>
    <property type="match status" value="1"/>
</dbReference>
<organism evidence="4 5">
    <name type="scientific">Trema orientale</name>
    <name type="common">Charcoal tree</name>
    <name type="synonym">Celtis orientalis</name>
    <dbReference type="NCBI Taxonomy" id="63057"/>
    <lineage>
        <taxon>Eukaryota</taxon>
        <taxon>Viridiplantae</taxon>
        <taxon>Streptophyta</taxon>
        <taxon>Embryophyta</taxon>
        <taxon>Tracheophyta</taxon>
        <taxon>Spermatophyta</taxon>
        <taxon>Magnoliopsida</taxon>
        <taxon>eudicotyledons</taxon>
        <taxon>Gunneridae</taxon>
        <taxon>Pentapetalae</taxon>
        <taxon>rosids</taxon>
        <taxon>fabids</taxon>
        <taxon>Rosales</taxon>
        <taxon>Cannabaceae</taxon>
        <taxon>Trema</taxon>
    </lineage>
</organism>
<dbReference type="SUPFAM" id="SSF52058">
    <property type="entry name" value="L domain-like"/>
    <property type="match status" value="1"/>
</dbReference>
<proteinExistence type="predicted"/>
<dbReference type="AlphaFoldDB" id="A0A2P5E8P5"/>
<feature type="domain" description="Disease resistance R13L4/SHOC-2-like LRR" evidence="3">
    <location>
        <begin position="259"/>
        <end position="542"/>
    </location>
</feature>
<dbReference type="GO" id="GO:0006952">
    <property type="term" value="P:defense response"/>
    <property type="evidence" value="ECO:0007669"/>
    <property type="project" value="UniProtKB-KW"/>
</dbReference>
<evidence type="ECO:0000256" key="1">
    <source>
        <dbReference type="ARBA" id="ARBA00022737"/>
    </source>
</evidence>
<dbReference type="InterPro" id="IPR036388">
    <property type="entry name" value="WH-like_DNA-bd_sf"/>
</dbReference>
<dbReference type="Proteomes" id="UP000237000">
    <property type="component" value="Unassembled WGS sequence"/>
</dbReference>
<keyword evidence="2" id="KW-0611">Plant defense</keyword>
<evidence type="ECO:0000259" key="3">
    <source>
        <dbReference type="Pfam" id="PF23598"/>
    </source>
</evidence>
<dbReference type="Gene3D" id="1.10.10.10">
    <property type="entry name" value="Winged helix-like DNA-binding domain superfamily/Winged helix DNA-binding domain"/>
    <property type="match status" value="1"/>
</dbReference>
<dbReference type="PANTHER" id="PTHR15140:SF37">
    <property type="entry name" value="UBIQUITIN-LIKE DOMAIN-CONTAINING PROTEIN"/>
    <property type="match status" value="1"/>
</dbReference>
<gene>
    <name evidence="4" type="ORF">TorRG33x02_223010</name>
</gene>
<dbReference type="Pfam" id="PF23598">
    <property type="entry name" value="LRR_14"/>
    <property type="match status" value="1"/>
</dbReference>
<name>A0A2P5E8P5_TREOI</name>
<dbReference type="OrthoDB" id="912974at2759"/>
<dbReference type="InterPro" id="IPR055414">
    <property type="entry name" value="LRR_R13L4/SHOC2-like"/>
</dbReference>
<dbReference type="PANTHER" id="PTHR15140">
    <property type="entry name" value="TUBULIN-SPECIFIC CHAPERONE E"/>
    <property type="match status" value="1"/>
</dbReference>
<keyword evidence="1" id="KW-0677">Repeat</keyword>
<comment type="caution">
    <text evidence="4">The sequence shown here is derived from an EMBL/GenBank/DDBJ whole genome shotgun (WGS) entry which is preliminary data.</text>
</comment>
<dbReference type="STRING" id="63057.A0A2P5E8P5"/>
<evidence type="ECO:0000256" key="2">
    <source>
        <dbReference type="ARBA" id="ARBA00022821"/>
    </source>
</evidence>
<evidence type="ECO:0000313" key="5">
    <source>
        <dbReference type="Proteomes" id="UP000237000"/>
    </source>
</evidence>
<evidence type="ECO:0000313" key="4">
    <source>
        <dbReference type="EMBL" id="PON81880.1"/>
    </source>
</evidence>
<protein>
    <submittedName>
        <fullName evidence="4">LRR domain containing protein</fullName>
    </submittedName>
</protein>